<proteinExistence type="predicted"/>
<organism evidence="2 3">
    <name type="scientific">Lysinibacillus odysseyi 34hs-1 = NBRC 100172</name>
    <dbReference type="NCBI Taxonomy" id="1220589"/>
    <lineage>
        <taxon>Bacteria</taxon>
        <taxon>Bacillati</taxon>
        <taxon>Bacillota</taxon>
        <taxon>Bacilli</taxon>
        <taxon>Bacillales</taxon>
        <taxon>Bacillaceae</taxon>
        <taxon>Lysinibacillus</taxon>
    </lineage>
</organism>
<dbReference type="AlphaFoldDB" id="A0A0A3II54"/>
<dbReference type="RefSeq" id="WP_036155005.1">
    <property type="nucleotide sequence ID" value="NZ_AVCX01000005.1"/>
</dbReference>
<dbReference type="InterPro" id="IPR025441">
    <property type="entry name" value="DUF4181"/>
</dbReference>
<feature type="transmembrane region" description="Helical" evidence="1">
    <location>
        <begin position="80"/>
        <end position="99"/>
    </location>
</feature>
<keyword evidence="1" id="KW-0812">Transmembrane</keyword>
<evidence type="ECO:0000313" key="3">
    <source>
        <dbReference type="Proteomes" id="UP000030437"/>
    </source>
</evidence>
<accession>A0A0A3II54</accession>
<evidence type="ECO:0000313" key="2">
    <source>
        <dbReference type="EMBL" id="KGR84374.1"/>
    </source>
</evidence>
<name>A0A0A3II54_9BACI</name>
<dbReference type="EMBL" id="JPVP01000056">
    <property type="protein sequence ID" value="KGR84374.1"/>
    <property type="molecule type" value="Genomic_DNA"/>
</dbReference>
<feature type="transmembrane region" description="Helical" evidence="1">
    <location>
        <begin position="51"/>
        <end position="68"/>
    </location>
</feature>
<dbReference type="Proteomes" id="UP000030437">
    <property type="component" value="Unassembled WGS sequence"/>
</dbReference>
<protein>
    <recommendedName>
        <fullName evidence="4">DUF4181 domain-containing protein</fullName>
    </recommendedName>
</protein>
<keyword evidence="3" id="KW-1185">Reference proteome</keyword>
<feature type="transmembrane region" description="Helical" evidence="1">
    <location>
        <begin position="6"/>
        <end position="25"/>
    </location>
</feature>
<feature type="transmembrane region" description="Helical" evidence="1">
    <location>
        <begin position="111"/>
        <end position="130"/>
    </location>
</feature>
<evidence type="ECO:0008006" key="4">
    <source>
        <dbReference type="Google" id="ProtNLM"/>
    </source>
</evidence>
<evidence type="ECO:0000256" key="1">
    <source>
        <dbReference type="SAM" id="Phobius"/>
    </source>
</evidence>
<keyword evidence="1" id="KW-0472">Membrane</keyword>
<reference evidence="2 3" key="1">
    <citation type="submission" date="2014-02" db="EMBL/GenBank/DDBJ databases">
        <title>Draft genome sequence of Lysinibacillus odysseyi NBRC 100172.</title>
        <authorList>
            <person name="Zhang F."/>
            <person name="Wang G."/>
            <person name="Zhang L."/>
        </authorList>
    </citation>
    <scope>NUCLEOTIDE SEQUENCE [LARGE SCALE GENOMIC DNA]</scope>
    <source>
        <strain evidence="2 3">NBRC 100172</strain>
    </source>
</reference>
<keyword evidence="1" id="KW-1133">Transmembrane helix</keyword>
<dbReference type="eggNOG" id="ENOG5032UAB">
    <property type="taxonomic scope" value="Bacteria"/>
</dbReference>
<dbReference type="OrthoDB" id="2428213at2"/>
<dbReference type="Pfam" id="PF13789">
    <property type="entry name" value="DUF4181"/>
    <property type="match status" value="1"/>
</dbReference>
<sequence length="137" mass="16154">MPNYTTLMLILVLVAFVLYAFDYGMKKLLKVKREKWPSYNHVNARHRKIDWGIRCTFLLFILSLFIYYDKTGMTITVWPFEPLTIFILLTVLSESVRAYMEWKYAENRRTYVLTLSNMAFAIGLIVLLIGTDCFGFL</sequence>
<comment type="caution">
    <text evidence="2">The sequence shown here is derived from an EMBL/GenBank/DDBJ whole genome shotgun (WGS) entry which is preliminary data.</text>
</comment>
<gene>
    <name evidence="2" type="ORF">CD32_12325</name>
</gene>